<protein>
    <submittedName>
        <fullName evidence="1">Uncharacterized protein</fullName>
    </submittedName>
</protein>
<dbReference type="EMBL" id="JAFCIQ010000006">
    <property type="protein sequence ID" value="MBM2767066.1"/>
    <property type="molecule type" value="Genomic_DNA"/>
</dbReference>
<gene>
    <name evidence="1" type="ORF">JQK92_11590</name>
</gene>
<name>A0ABS2B406_9BURK</name>
<comment type="caution">
    <text evidence="1">The sequence shown here is derived from an EMBL/GenBank/DDBJ whole genome shotgun (WGS) entry which is preliminary data.</text>
</comment>
<keyword evidence="2" id="KW-1185">Reference proteome</keyword>
<evidence type="ECO:0000313" key="1">
    <source>
        <dbReference type="EMBL" id="MBM2767066.1"/>
    </source>
</evidence>
<proteinExistence type="predicted"/>
<dbReference type="RefSeq" id="WP_174924999.1">
    <property type="nucleotide sequence ID" value="NZ_CABVLY010000001.1"/>
</dbReference>
<reference evidence="1 2" key="1">
    <citation type="submission" date="2021-02" db="EMBL/GenBank/DDBJ databases">
        <title>Draft genome of the type strains Burkholderia anthina DSM16086.</title>
        <authorList>
            <person name="Hertel R."/>
            <person name="Meissner J."/>
            <person name="Poehlein A."/>
            <person name="Daniel R."/>
            <person name="Commichau F.M."/>
        </authorList>
    </citation>
    <scope>NUCLEOTIDE SEQUENCE [LARGE SCALE GENOMIC DNA]</scope>
    <source>
        <strain evidence="1 2">DSM 16086</strain>
    </source>
</reference>
<sequence>MANKRFKGAKQKRASGRFYALPASVLQSKAFIGLSSHAVRLMLDFLEQYRGDDNGRMICTWAHMHEKRGWKSRDTLDKARAELMAAGFLFETVKGRRPNKASWYALTFFAIDPNDGYDVSPRAFPFMALADPPTIAMKNTSLTTPIVSHAA</sequence>
<organism evidence="1 2">
    <name type="scientific">Burkholderia anthina</name>
    <dbReference type="NCBI Taxonomy" id="179879"/>
    <lineage>
        <taxon>Bacteria</taxon>
        <taxon>Pseudomonadati</taxon>
        <taxon>Pseudomonadota</taxon>
        <taxon>Betaproteobacteria</taxon>
        <taxon>Burkholderiales</taxon>
        <taxon>Burkholderiaceae</taxon>
        <taxon>Burkholderia</taxon>
        <taxon>Burkholderia cepacia complex</taxon>
    </lineage>
</organism>
<dbReference type="Proteomes" id="UP000755577">
    <property type="component" value="Unassembled WGS sequence"/>
</dbReference>
<accession>A0ABS2B406</accession>
<evidence type="ECO:0000313" key="2">
    <source>
        <dbReference type="Proteomes" id="UP000755577"/>
    </source>
</evidence>
<dbReference type="GeneID" id="56498416"/>